<dbReference type="OrthoDB" id="7303705at2"/>
<organism evidence="2 3">
    <name type="scientific">Azospirillum palustre</name>
    <dbReference type="NCBI Taxonomy" id="2044885"/>
    <lineage>
        <taxon>Bacteria</taxon>
        <taxon>Pseudomonadati</taxon>
        <taxon>Pseudomonadota</taxon>
        <taxon>Alphaproteobacteria</taxon>
        <taxon>Rhodospirillales</taxon>
        <taxon>Azospirillaceae</taxon>
        <taxon>Azospirillum</taxon>
    </lineage>
</organism>
<evidence type="ECO:0000313" key="2">
    <source>
        <dbReference type="EMBL" id="PGH54272.1"/>
    </source>
</evidence>
<protein>
    <submittedName>
        <fullName evidence="2">Uncharacterized protein</fullName>
    </submittedName>
</protein>
<keyword evidence="1" id="KW-0732">Signal</keyword>
<evidence type="ECO:0000256" key="1">
    <source>
        <dbReference type="SAM" id="SignalP"/>
    </source>
</evidence>
<feature type="signal peptide" evidence="1">
    <location>
        <begin position="1"/>
        <end position="19"/>
    </location>
</feature>
<dbReference type="RefSeq" id="WP_098740313.1">
    <property type="nucleotide sequence ID" value="NZ_PDKW01000043.1"/>
</dbReference>
<evidence type="ECO:0000313" key="3">
    <source>
        <dbReference type="Proteomes" id="UP000225379"/>
    </source>
</evidence>
<proteinExistence type="predicted"/>
<gene>
    <name evidence="2" type="ORF">CRT60_31210</name>
</gene>
<feature type="chain" id="PRO_5011976304" evidence="1">
    <location>
        <begin position="20"/>
        <end position="153"/>
    </location>
</feature>
<sequence length="153" mass="16963">MTRRSILLGCLLAAAMAGCTPTPNLQTRTTTFMPASDAGKRCVAQCQQTRQLCNAAVELGYQTCMAEGMTRAHAAYYEYKKHLPKGAKHERRIGDFESEIHCYRLSSCSQDYDECFVSCGGRMEMQTYCVSNCKLMKPPQSDGSKVGPVRVVQ</sequence>
<dbReference type="EMBL" id="PDKW01000043">
    <property type="protein sequence ID" value="PGH54272.1"/>
    <property type="molecule type" value="Genomic_DNA"/>
</dbReference>
<comment type="caution">
    <text evidence="2">The sequence shown here is derived from an EMBL/GenBank/DDBJ whole genome shotgun (WGS) entry which is preliminary data.</text>
</comment>
<reference evidence="3" key="1">
    <citation type="submission" date="2017-10" db="EMBL/GenBank/DDBJ databases">
        <authorList>
            <person name="Kravchenko I.K."/>
            <person name="Grouzdev D.S."/>
        </authorList>
    </citation>
    <scope>NUCLEOTIDE SEQUENCE [LARGE SCALE GENOMIC DNA]</scope>
    <source>
        <strain evidence="3">B2</strain>
    </source>
</reference>
<name>A0A2B8BA84_9PROT</name>
<accession>A0A2B8BA84</accession>
<dbReference type="PROSITE" id="PS51257">
    <property type="entry name" value="PROKAR_LIPOPROTEIN"/>
    <property type="match status" value="1"/>
</dbReference>
<dbReference type="Proteomes" id="UP000225379">
    <property type="component" value="Unassembled WGS sequence"/>
</dbReference>
<dbReference type="AlphaFoldDB" id="A0A2B8BA84"/>
<keyword evidence="3" id="KW-1185">Reference proteome</keyword>